<accession>A0A382JYE6</accession>
<protein>
    <submittedName>
        <fullName evidence="1">Uncharacterized protein</fullName>
    </submittedName>
</protein>
<reference evidence="1" key="1">
    <citation type="submission" date="2018-05" db="EMBL/GenBank/DDBJ databases">
        <authorList>
            <person name="Lanie J.A."/>
            <person name="Ng W.-L."/>
            <person name="Kazmierczak K.M."/>
            <person name="Andrzejewski T.M."/>
            <person name="Davidsen T.M."/>
            <person name="Wayne K.J."/>
            <person name="Tettelin H."/>
            <person name="Glass J.I."/>
            <person name="Rusch D."/>
            <person name="Podicherti R."/>
            <person name="Tsui H.-C.T."/>
            <person name="Winkler M.E."/>
        </authorList>
    </citation>
    <scope>NUCLEOTIDE SEQUENCE</scope>
</reference>
<evidence type="ECO:0000313" key="1">
    <source>
        <dbReference type="EMBL" id="SVC17534.1"/>
    </source>
</evidence>
<dbReference type="EMBL" id="UINC01077422">
    <property type="protein sequence ID" value="SVC17534.1"/>
    <property type="molecule type" value="Genomic_DNA"/>
</dbReference>
<sequence length="27" mass="2808">MGLATVIIKGDGTIKPTGRVIEVARPD</sequence>
<gene>
    <name evidence="1" type="ORF">METZ01_LOCUS270388</name>
</gene>
<dbReference type="AlphaFoldDB" id="A0A382JYE6"/>
<proteinExistence type="predicted"/>
<name>A0A382JYE6_9ZZZZ</name>
<organism evidence="1">
    <name type="scientific">marine metagenome</name>
    <dbReference type="NCBI Taxonomy" id="408172"/>
    <lineage>
        <taxon>unclassified sequences</taxon>
        <taxon>metagenomes</taxon>
        <taxon>ecological metagenomes</taxon>
    </lineage>
</organism>